<evidence type="ECO:0000256" key="10">
    <source>
        <dbReference type="ARBA" id="ARBA00048721"/>
    </source>
</evidence>
<dbReference type="PANTHER" id="PTHR39321:SF3">
    <property type="entry name" value="PHOSPHOPANTETHEINE ADENYLYLTRANSFERASE"/>
    <property type="match status" value="1"/>
</dbReference>
<evidence type="ECO:0000256" key="3">
    <source>
        <dbReference type="ARBA" id="ARBA00012389"/>
    </source>
</evidence>
<comment type="pathway">
    <text evidence="2">Cofactor biosynthesis; NAD(+) biosynthesis; deamido-NAD(+) from nicotinate D-ribonucleotide: step 1/1.</text>
</comment>
<organism evidence="12 13">
    <name type="scientific">Drouetiella hepatica Uher 2000/2452</name>
    <dbReference type="NCBI Taxonomy" id="904376"/>
    <lineage>
        <taxon>Bacteria</taxon>
        <taxon>Bacillati</taxon>
        <taxon>Cyanobacteriota</taxon>
        <taxon>Cyanophyceae</taxon>
        <taxon>Oculatellales</taxon>
        <taxon>Oculatellaceae</taxon>
        <taxon>Drouetiella</taxon>
    </lineage>
</organism>
<dbReference type="GO" id="GO:0005524">
    <property type="term" value="F:ATP binding"/>
    <property type="evidence" value="ECO:0007669"/>
    <property type="project" value="UniProtKB-KW"/>
</dbReference>
<keyword evidence="9" id="KW-0520">NAD</keyword>
<evidence type="ECO:0000256" key="6">
    <source>
        <dbReference type="ARBA" id="ARBA00022695"/>
    </source>
</evidence>
<dbReference type="Pfam" id="PF01467">
    <property type="entry name" value="CTP_transf_like"/>
    <property type="match status" value="1"/>
</dbReference>
<proteinExistence type="predicted"/>
<dbReference type="EC" id="2.7.7.18" evidence="3"/>
<comment type="function">
    <text evidence="1">Catalyzes the reversible adenylation of nicotinate mononucleotide (NaMN) to nicotinic acid adenine dinucleotide (NaAD).</text>
</comment>
<evidence type="ECO:0000259" key="11">
    <source>
        <dbReference type="Pfam" id="PF01467"/>
    </source>
</evidence>
<evidence type="ECO:0000313" key="12">
    <source>
        <dbReference type="EMBL" id="MBW4660356.1"/>
    </source>
</evidence>
<keyword evidence="6 12" id="KW-0548">Nucleotidyltransferase</keyword>
<evidence type="ECO:0000256" key="1">
    <source>
        <dbReference type="ARBA" id="ARBA00002324"/>
    </source>
</evidence>
<comment type="catalytic activity">
    <reaction evidence="10">
        <text>nicotinate beta-D-ribonucleotide + ATP + H(+) = deamido-NAD(+) + diphosphate</text>
        <dbReference type="Rhea" id="RHEA:22860"/>
        <dbReference type="ChEBI" id="CHEBI:15378"/>
        <dbReference type="ChEBI" id="CHEBI:30616"/>
        <dbReference type="ChEBI" id="CHEBI:33019"/>
        <dbReference type="ChEBI" id="CHEBI:57502"/>
        <dbReference type="ChEBI" id="CHEBI:58437"/>
        <dbReference type="EC" id="2.7.7.18"/>
    </reaction>
</comment>
<dbReference type="NCBIfam" id="NF000842">
    <property type="entry name" value="PRK00071.2-1"/>
    <property type="match status" value="1"/>
</dbReference>
<comment type="caution">
    <text evidence="12">The sequence shown here is derived from an EMBL/GenBank/DDBJ whole genome shotgun (WGS) entry which is preliminary data.</text>
</comment>
<evidence type="ECO:0000313" key="13">
    <source>
        <dbReference type="Proteomes" id="UP000757435"/>
    </source>
</evidence>
<evidence type="ECO:0000256" key="4">
    <source>
        <dbReference type="ARBA" id="ARBA00022642"/>
    </source>
</evidence>
<dbReference type="CDD" id="cd02165">
    <property type="entry name" value="NMNAT"/>
    <property type="match status" value="1"/>
</dbReference>
<keyword evidence="5 12" id="KW-0808">Transferase</keyword>
<dbReference type="Gene3D" id="3.40.50.620">
    <property type="entry name" value="HUPs"/>
    <property type="match status" value="1"/>
</dbReference>
<evidence type="ECO:0000256" key="7">
    <source>
        <dbReference type="ARBA" id="ARBA00022741"/>
    </source>
</evidence>
<reference evidence="12" key="1">
    <citation type="submission" date="2021-05" db="EMBL/GenBank/DDBJ databases">
        <authorList>
            <person name="Pietrasiak N."/>
            <person name="Ward R."/>
            <person name="Stajich J.E."/>
            <person name="Kurbessoian T."/>
        </authorList>
    </citation>
    <scope>NUCLEOTIDE SEQUENCE</scope>
    <source>
        <strain evidence="12">UHER 2000/2452</strain>
    </source>
</reference>
<dbReference type="SUPFAM" id="SSF52374">
    <property type="entry name" value="Nucleotidylyl transferase"/>
    <property type="match status" value="1"/>
</dbReference>
<evidence type="ECO:0000256" key="9">
    <source>
        <dbReference type="ARBA" id="ARBA00023027"/>
    </source>
</evidence>
<reference evidence="12" key="2">
    <citation type="journal article" date="2022" name="Microbiol. Resour. Announc.">
        <title>Metagenome Sequencing to Explore Phylogenomics of Terrestrial Cyanobacteria.</title>
        <authorList>
            <person name="Ward R.D."/>
            <person name="Stajich J.E."/>
            <person name="Johansen J.R."/>
            <person name="Huntemann M."/>
            <person name="Clum A."/>
            <person name="Foster B."/>
            <person name="Foster B."/>
            <person name="Roux S."/>
            <person name="Palaniappan K."/>
            <person name="Varghese N."/>
            <person name="Mukherjee S."/>
            <person name="Reddy T.B.K."/>
            <person name="Daum C."/>
            <person name="Copeland A."/>
            <person name="Chen I.A."/>
            <person name="Ivanova N.N."/>
            <person name="Kyrpides N.C."/>
            <person name="Shapiro N."/>
            <person name="Eloe-Fadrosh E.A."/>
            <person name="Pietrasiak N."/>
        </authorList>
    </citation>
    <scope>NUCLEOTIDE SEQUENCE</scope>
    <source>
        <strain evidence="12">UHER 2000/2452</strain>
    </source>
</reference>
<gene>
    <name evidence="12" type="ORF">KME15_16905</name>
</gene>
<keyword evidence="4" id="KW-0662">Pyridine nucleotide biosynthesis</keyword>
<name>A0A951QCS8_9CYAN</name>
<protein>
    <recommendedName>
        <fullName evidence="3">nicotinate-nucleotide adenylyltransferase</fullName>
        <ecNumber evidence="3">2.7.7.18</ecNumber>
    </recommendedName>
</protein>
<evidence type="ECO:0000256" key="5">
    <source>
        <dbReference type="ARBA" id="ARBA00022679"/>
    </source>
</evidence>
<dbReference type="EMBL" id="JAHHHD010000020">
    <property type="protein sequence ID" value="MBW4660356.1"/>
    <property type="molecule type" value="Genomic_DNA"/>
</dbReference>
<accession>A0A951QCS8</accession>
<dbReference type="GO" id="GO:0004515">
    <property type="term" value="F:nicotinate-nucleotide adenylyltransferase activity"/>
    <property type="evidence" value="ECO:0007669"/>
    <property type="project" value="UniProtKB-EC"/>
</dbReference>
<dbReference type="AlphaFoldDB" id="A0A951QCS8"/>
<feature type="domain" description="Cytidyltransferase-like" evidence="11">
    <location>
        <begin position="6"/>
        <end position="165"/>
    </location>
</feature>
<dbReference type="GO" id="GO:0009435">
    <property type="term" value="P:NAD+ biosynthetic process"/>
    <property type="evidence" value="ECO:0007669"/>
    <property type="project" value="InterPro"/>
</dbReference>
<evidence type="ECO:0000256" key="2">
    <source>
        <dbReference type="ARBA" id="ARBA00005019"/>
    </source>
</evidence>
<dbReference type="InterPro" id="IPR004821">
    <property type="entry name" value="Cyt_trans-like"/>
</dbReference>
<evidence type="ECO:0000256" key="8">
    <source>
        <dbReference type="ARBA" id="ARBA00022840"/>
    </source>
</evidence>
<dbReference type="PANTHER" id="PTHR39321">
    <property type="entry name" value="NICOTINATE-NUCLEOTIDE ADENYLYLTRANSFERASE-RELATED"/>
    <property type="match status" value="1"/>
</dbReference>
<dbReference type="InterPro" id="IPR005248">
    <property type="entry name" value="NadD/NMNAT"/>
</dbReference>
<dbReference type="InterPro" id="IPR014729">
    <property type="entry name" value="Rossmann-like_a/b/a_fold"/>
</dbReference>
<sequence>MTQIALFGTSADPPTAGHQAIIVWLADHYDRVAVWASDNPFKSHQTPLEHRSTMLQLLINAIDPPRQNVHLHLDLSHPRAIVTVERARQTWANAEFTLVIGSDLVAQLPRWYQVEELLAQVKLLVVPRWGYRLTEVEVKPLQQMGARVAIANLDVPAVSSTDYREEGNPDIVMPPIEAYIHRQHLYREQENPCPDAPRRNLLIRPMP</sequence>
<keyword evidence="7" id="KW-0547">Nucleotide-binding</keyword>
<dbReference type="Proteomes" id="UP000757435">
    <property type="component" value="Unassembled WGS sequence"/>
</dbReference>
<keyword evidence="8" id="KW-0067">ATP-binding</keyword>